<keyword evidence="2" id="KW-0812">Transmembrane</keyword>
<organism evidence="4 5">
    <name type="scientific">Blattamonas nauphoetae</name>
    <dbReference type="NCBI Taxonomy" id="2049346"/>
    <lineage>
        <taxon>Eukaryota</taxon>
        <taxon>Metamonada</taxon>
        <taxon>Preaxostyla</taxon>
        <taxon>Oxymonadida</taxon>
        <taxon>Blattamonas</taxon>
    </lineage>
</organism>
<feature type="region of interest" description="Disordered" evidence="1">
    <location>
        <begin position="3309"/>
        <end position="3338"/>
    </location>
</feature>
<dbReference type="EMBL" id="JARBJD010000653">
    <property type="protein sequence ID" value="KAK2940569.1"/>
    <property type="molecule type" value="Genomic_DNA"/>
</dbReference>
<proteinExistence type="predicted"/>
<evidence type="ECO:0000259" key="3">
    <source>
        <dbReference type="PROSITE" id="PS50011"/>
    </source>
</evidence>
<gene>
    <name evidence="4" type="ORF">BLNAU_24523</name>
</gene>
<sequence length="3444" mass="368616">MVIGAWKREDNDFGESNKNGFVANGLASTTEHHASQPCPAIFEIRNTTLCLETVIFDLRGDGSDSRGWFASRFSEGSDISVRNVELIVSCGQSAFELGSSEIETDCSSLTLSECKIGNDDGMIGSFLRLGQEYSSSKWIDIACSSLSLSSQTISSGNGICFSLPSESRSDWKEIGIRSVISQSQFHNMSSLDTNTASTRMGTLSEGMIGCEVECVWNALYGTISSRLGEQSDFLLQNTTLLECVNEDSSTTKTITTIPEFTSSADQIKRDTAFTNFVFQGCTIKATNMTQSFTLIAFSSLEGNIKFSGCTFTVERNTMHNQLLSITAVRENKETETETANNQIGLANFFNIYIVSSTFSPPKLSQYSSARSIYVTNPVSFLFLAHNEFLNQNSANEGGAIYTKFSIPRFFGTLFEGNKAKQGGAYYTESRYHQLASCIFRKNEAKEMGGAIRSTFLHTLWMIDCHFDQNVAKQTYEANPTVLTHYRGNDIYAWASGPSGINSNTVFGCTSTSESPKFGYYWTEITNGNHSSENVLLPTPQASTHSAILFVEEGKSGTCLEGSACGSISTAMSKTGTGTSLIHVGRGEFAMSEAAITKAVEFRGLGFLVNSSTFTTITTTGIESEGSGNVSLVSLALKPSSPSATLFTVKSSRSFLGQVRVESITEHAAPLLVFSAGTSSVIDCWFNLISLNEHAAVSITNSASVTFRETWFVEVSRLAGSGGSCIDFSSSGTLTFHRTDFAKCSSSGRAGCLDLTASTTTSSVVFDSVIFSFNKANSTLTHFGNDVAYSNINPSKISTLISSGRTLSEMPHCLANASINTNLICSSRYFSGNGIDHPLAARFEVGVPVSWFKGFQVEIDALMESQTSVELRVGVTQILEPVQIIRKNIAFKSCALSPTVYSDTLVFLGENGSLYSRETSLTISQTFTAVPFIVAADAKQLHLQKFTITIKERIQNFPLVQCNGGTLIIELITFNIPSGLFITGHSMIECSSTNVHFWESSIANVTSTVDGAVLHLSRSTFTSRSSSFSNCKAPNGGVAWIELAGTNSILVKHEKTSTFASSFKNCVAIGDSADPSNPTGKGGALFVTGVSSHATPIRFNDSSTNHARFEGNLAGSGNDLFIASSLFESVSTASLKSFGGGSFSLDDHVAIEGRLPSESVEIGLLISTPIVSVNGSVNELMTGKSGEDTESCKWTSTFCATLGFGIKHLTKKYSTGEHFPQSIQFIHNMTYYETAIVADDQDVSVVGTKAKTPAQAEVLRTLIDIVPSTTASSLFTIKGNAKLSVSGLDLRPIAKCGLFCVESSGDSLKLSDLGIVCSLEAEYSQPLIKSNGRPISIELCTFNTTTSGTARLAHPLVQLVSPSGGVVPSAAFTLSSVSFSDFETRSDPLVVADTDGTISVVGTTFTRCSCLSEIKGTLVRVKTSGLDTAITEALWSGSFNANTEAGWLYGQDRSLVSTDELFELPLLLFLGTVPSGTVFVSDSAHSSPHPNCGSSRVGCSSFDSGIASSSKFSISTISLSCRCEMSRLFEASSSFAIESPTSPSSLTLKEESQFKISASSAVLLLSSLQMEIDSTWSSSPLFVASKGTLHLSSCEIGTDTKTLLPPSVTVLMEVLGEGTLQLTTSTIKNVEFTHASKGSAILLHTSATFWTNSVNIFSGIWSNGTGSHIFVNSADLSQTATTSPLYEFNSTIPLPTNTLFSEIDKNRFVGKEGLEEWSLLYLWHPYTSGSVHINTAGQDHPNCGTEHLPCSSIVESQSKLKGDQKSMNLDTKSELSRELVSTTTEWTLTQSNGGSLWIEGDGQLTISKSTPSKLTLSGISMKFGTVKEGRTSAVMSIEKGWMILSLCVIGDGLTEIGISVGRVCGGSMTIGGTTMNLVSSTAPLISTESGSLTVEESCAITHSDSPRTAPLFSISGGSASLNSTTIPPITLSSSNSLISVSGSGSLSVCTVDFESMENSGSGAVLHFSSSGCLSLDGVNLKGSKCGSSGKGRSLFITRSDAFTSNNLHLSDVSVTQPTSSGTHEIFIEGTSLESASCDDWKTFVGSDASKLTRSTIVENWFENAENSSLSYPIAYLIFGHSTGAVHINNNFWDHPNCGVQQLPCSSLLIAHAKLTALNQNIILHSDIELSEVINAKSTGSEISSLSSDSPAKLTLTGVAQFNVQASTSLALTSLVVSLPAAVTNPIFLVTKGSLSLKSLNIQNTAVTTRSSAPLFSVSSGYLVLTDTNMLFAHLFELESSSVIEQNGGQVELTRCKIENVSKVSGDGSVICSTLTSATDSLLIEGGSFTSCSSGGKGGVIFVLCGSAVVSNHLVINTTFTDSCSCGSSEKGSWVFVEGYSLSSLIADTNWQTTITSLSTPTHDSLLWGADLSEKLESDYHSVSLLAFLAEYKSDSISVGACGKDVSGCGDTNRRCVGIETGHSHLSGDGTHSLVIHSETSLASPVSIGTHNLTLSPIGDSARVSVGLDGGFVISESELMVSKLDFVSNSKPQSRSLFEVNGGSGMISECSFTSFTLASSALIGHSSGTLTLLKTNFTSISRKVGNGGVLESVLTTSMELVVDDIWMKSVSALDGSGDGIFVSLTSIPKLSPIPSFRLQNVKYSVSSETNVSPRFIWVEGNALSSWLDYSDSRFDGSYGVGVDEDWLWSVDKSESFSSSLVFYLKKGSGAIGFSEEGIVHPRCGYFSAWCKSIAQTLVRAAEMETTQINVKEFGRITSLVDVSNGTLFKGSPLMSIVRMSGGGSFSEAGGDTMHFESLHFEIENEDRREPAFCVTSGHLNVSNVELKVIGSSELSLFKSTSSQLSLQLIRFSETTSKLPRIVECEGGMATLSDIKLTSLSFSTTPFVLKGFKEATFDKVTSKNSGVSELISISDGMSLEMTGCMFDSSLPSWSSNEDDLCSWSSGFVTISSTPTRIEWSRFSGFGNGALSITDSSLTLDSNTFHSNDGNQTSFPSTRRNVRCVNGSVEIGSVSGGDGFETPSLWIWTEDCEVTKTSIPVASPLFNLTFDEKKSSSILNKDKSISATLVGSLLIPCSLFLEVFEKSEAKENKSPFVLALTPSNTISFTESEITLKLSRAELNKTLNMDSELRGCLVYGNGVRTGDFKFQNSLRDEHKSYTAKVMKWLVPVICGVVGLLVLLLLIILVVWCRRRNEKKKQAQSLLANKEINEIELIKEDYFPENTLGTTAFVFEDGNNEKLTPENHSTKVKQGLIPEDADPFSENLDVVIGKGGGEETRTVSKYVSLYEHLHGKCRQPGMEKGAMMVKLVKKMKSLLMAEPTSALFTHLSPHVVLLNGQGEIRLDLKHGQSMVGKEGGTVTGENELKQQQEEQRWQAPETDRKDKSEIDVVAASVFSLGLLLAEIDTGQVPFGEIDALNAHRALGTGALPKMEGVCEELQELVRQCLTINASDRPDFDSILLSLSLIGCENAQKKNDASIPNHLLVLN</sequence>
<dbReference type="SUPFAM" id="SSF56112">
    <property type="entry name" value="Protein kinase-like (PK-like)"/>
    <property type="match status" value="1"/>
</dbReference>
<feature type="compositionally biased region" description="Basic and acidic residues" evidence="1">
    <location>
        <begin position="3320"/>
        <end position="3338"/>
    </location>
</feature>
<protein>
    <recommendedName>
        <fullName evidence="3">Protein kinase domain-containing protein</fullName>
    </recommendedName>
</protein>
<dbReference type="InterPro" id="IPR011009">
    <property type="entry name" value="Kinase-like_dom_sf"/>
</dbReference>
<accession>A0ABQ9WN36</accession>
<keyword evidence="5" id="KW-1185">Reference proteome</keyword>
<dbReference type="InterPro" id="IPR001245">
    <property type="entry name" value="Ser-Thr/Tyr_kinase_cat_dom"/>
</dbReference>
<keyword evidence="2" id="KW-1133">Transmembrane helix</keyword>
<comment type="caution">
    <text evidence="4">The sequence shown here is derived from an EMBL/GenBank/DDBJ whole genome shotgun (WGS) entry which is preliminary data.</text>
</comment>
<dbReference type="Pfam" id="PF07714">
    <property type="entry name" value="PK_Tyr_Ser-Thr"/>
    <property type="match status" value="1"/>
</dbReference>
<dbReference type="Proteomes" id="UP001281761">
    <property type="component" value="Unassembled WGS sequence"/>
</dbReference>
<keyword evidence="2" id="KW-0472">Membrane</keyword>
<dbReference type="Gene3D" id="1.10.510.10">
    <property type="entry name" value="Transferase(Phosphotransferase) domain 1"/>
    <property type="match status" value="1"/>
</dbReference>
<dbReference type="InterPro" id="IPR000719">
    <property type="entry name" value="Prot_kinase_dom"/>
</dbReference>
<dbReference type="SUPFAM" id="SSF51126">
    <property type="entry name" value="Pectin lyase-like"/>
    <property type="match status" value="1"/>
</dbReference>
<reference evidence="4 5" key="1">
    <citation type="journal article" date="2022" name="bioRxiv">
        <title>Genomics of Preaxostyla Flagellates Illuminates Evolutionary Transitions and the Path Towards Mitochondrial Loss.</title>
        <authorList>
            <person name="Novak L.V.F."/>
            <person name="Treitli S.C."/>
            <person name="Pyrih J."/>
            <person name="Halakuc P."/>
            <person name="Pipaliya S.V."/>
            <person name="Vacek V."/>
            <person name="Brzon O."/>
            <person name="Soukal P."/>
            <person name="Eme L."/>
            <person name="Dacks J.B."/>
            <person name="Karnkowska A."/>
            <person name="Elias M."/>
            <person name="Hampl V."/>
        </authorList>
    </citation>
    <scope>NUCLEOTIDE SEQUENCE [LARGE SCALE GENOMIC DNA]</scope>
    <source>
        <strain evidence="4">NAU3</strain>
        <tissue evidence="4">Gut</tissue>
    </source>
</reference>
<evidence type="ECO:0000313" key="4">
    <source>
        <dbReference type="EMBL" id="KAK2940569.1"/>
    </source>
</evidence>
<feature type="transmembrane region" description="Helical" evidence="2">
    <location>
        <begin position="3123"/>
        <end position="3146"/>
    </location>
</feature>
<name>A0ABQ9WN36_9EUKA</name>
<evidence type="ECO:0000256" key="1">
    <source>
        <dbReference type="SAM" id="MobiDB-lite"/>
    </source>
</evidence>
<evidence type="ECO:0000256" key="2">
    <source>
        <dbReference type="SAM" id="Phobius"/>
    </source>
</evidence>
<evidence type="ECO:0000313" key="5">
    <source>
        <dbReference type="Proteomes" id="UP001281761"/>
    </source>
</evidence>
<dbReference type="PROSITE" id="PS50011">
    <property type="entry name" value="PROTEIN_KINASE_DOM"/>
    <property type="match status" value="1"/>
</dbReference>
<feature type="domain" description="Protein kinase" evidence="3">
    <location>
        <begin position="3088"/>
        <end position="3423"/>
    </location>
</feature>
<dbReference type="InterPro" id="IPR011050">
    <property type="entry name" value="Pectin_lyase_fold/virulence"/>
</dbReference>